<keyword evidence="10" id="KW-0949">S-adenosyl-L-methionine</keyword>
<dbReference type="STRING" id="981085.W9RGR0"/>
<dbReference type="Pfam" id="PF04055">
    <property type="entry name" value="Radical_SAM"/>
    <property type="match status" value="2"/>
</dbReference>
<dbReference type="GO" id="GO:0051539">
    <property type="term" value="F:4 iron, 4 sulfur cluster binding"/>
    <property type="evidence" value="ECO:0007669"/>
    <property type="project" value="UniProtKB-KW"/>
</dbReference>
<evidence type="ECO:0000256" key="22">
    <source>
        <dbReference type="ARBA" id="ARBA00075441"/>
    </source>
</evidence>
<dbReference type="InterPro" id="IPR006638">
    <property type="entry name" value="Elp3/MiaA/NifB-like_rSAM"/>
</dbReference>
<reference evidence="27" key="1">
    <citation type="submission" date="2013-01" db="EMBL/GenBank/DDBJ databases">
        <title>Draft Genome Sequence of a Mulberry Tree, Morus notabilis C.K. Schneid.</title>
        <authorList>
            <person name="He N."/>
            <person name="Zhao S."/>
        </authorList>
    </citation>
    <scope>NUCLEOTIDE SEQUENCE</scope>
</reference>
<evidence type="ECO:0000256" key="17">
    <source>
        <dbReference type="ARBA" id="ARBA00030769"/>
    </source>
</evidence>
<dbReference type="PANTHER" id="PTHR11135:SF0">
    <property type="entry name" value="ELONGATOR COMPLEX PROTEIN 3"/>
    <property type="match status" value="1"/>
</dbReference>
<accession>W9RGR0</accession>
<evidence type="ECO:0000256" key="1">
    <source>
        <dbReference type="ARBA" id="ARBA00001966"/>
    </source>
</evidence>
<evidence type="ECO:0000256" key="18">
    <source>
        <dbReference type="ARBA" id="ARBA00033094"/>
    </source>
</evidence>
<dbReference type="CDD" id="cd01335">
    <property type="entry name" value="Radical_SAM"/>
    <property type="match status" value="2"/>
</dbReference>
<dbReference type="AlphaFoldDB" id="W9RGR0"/>
<dbReference type="GO" id="GO:0005634">
    <property type="term" value="C:nucleus"/>
    <property type="evidence" value="ECO:0007669"/>
    <property type="project" value="TreeGrafter"/>
</dbReference>
<dbReference type="InterPro" id="IPR004559">
    <property type="entry name" value="HemW-like"/>
</dbReference>
<feature type="region of interest" description="Disordered" evidence="23">
    <location>
        <begin position="1"/>
        <end position="23"/>
    </location>
</feature>
<proteinExistence type="inferred from homology"/>
<feature type="domain" description="Radical SAM core" evidence="25">
    <location>
        <begin position="99"/>
        <end position="389"/>
    </location>
</feature>
<dbReference type="SFLD" id="SFLDS00029">
    <property type="entry name" value="Radical_SAM"/>
    <property type="match status" value="2"/>
</dbReference>
<dbReference type="Pfam" id="PF23613">
    <property type="entry name" value="ELP3_N"/>
    <property type="match status" value="1"/>
</dbReference>
<evidence type="ECO:0000259" key="25">
    <source>
        <dbReference type="PROSITE" id="PS51918"/>
    </source>
</evidence>
<dbReference type="GO" id="GO:0006779">
    <property type="term" value="P:porphyrin-containing compound biosynthetic process"/>
    <property type="evidence" value="ECO:0007669"/>
    <property type="project" value="InterPro"/>
</dbReference>
<evidence type="ECO:0000256" key="9">
    <source>
        <dbReference type="ARBA" id="ARBA00022679"/>
    </source>
</evidence>
<dbReference type="EC" id="2.3.1.311" evidence="19"/>
<sequence>MAAAMVAEPNKKLPRPGRGGFEAHGLSEEEARVRAIAEIVSSMIDLSRRGENVNLNALKSAACRKYGLARAPKLVEMIAALPDSERESLLPKLRAKPVRTASGIAVVAVMSKPHRCPHIATTGNICVYCPGGPDSDFEYSTQSYTGYEPTSMRAIRARYNPYVQARSRIDQLKRLGHSVDKVEFILMGGTFMSLPADYRDYFIRNLHDALSGHTSANVEEAVAFSEHGATKCIGMTIETRPDYCLGPHLRQMLSYGCTRLEIGVQSTYEDVARDTNRGHTVAAVADCFCLAKDAGFKVVAHMMPDLPNVGVERDMESFKEFFESPSFRADGLKIYPTLVIRGTGLYELWKTGRYRNYPPEQLVDIVARILAMVPPWTRVYRVQRDIPMPLVTSGVEKGNLRELALARMEDLGLKCRDVRTREAGIQDIHHKIKPEEVELVRRDYTANEGWETFLSYEDVRQDILVGLLRLRKCGRNATCPELVGKCSIVRELHVYGTAVPVHGRDADKLQHQGYGTLLMEEAERIARWEHRSTKIAVISGVGTRHYYRKLGYELEGPYMIQIRSSLNPTTLNFITQSIMLRSTFTPIFPAFPAKISTRKLPFKAIFSALAHSSPTVRQNTAQKIHNDRLLQHQLPPTSAYVHLPFCRKRCHYCDFPIVALGSSSPQAEDDPRMVNYINLLCREIVATRGESEDNPPLETVFFGGGTPSLVPPRLVSSVLETLRSKFGLHSDAEVSMEMDPGTFDAGKTRELVDLGVNRVSLGVQAFQEELLKSCGRAHGVKEVYEAIEIVESCGVENWSMDLISSLPHQTPQMWEESLRLTIEAGPKHVSVYDLQVEQGTKFGLLYTPGEFPLPSDSQSADMYKTASRMLSDAGYAHYEISSYCKKGFECKHNLVYWKNKPFYAFGLGSASYVGGLRFSRPKKMKGYVEFVKNLENGMVDCNNDNHIDSKDIAMDIVMLSLRTARGLDLRSFGEAFGDSLVVSLCKAYKAHVQSGHVVCLDERGRAFSSDEFNTMLLDEEDKIEKGLAYIRLSDPDGFLLSNEIISHAFGVIAP</sequence>
<evidence type="ECO:0000313" key="27">
    <source>
        <dbReference type="Proteomes" id="UP000030645"/>
    </source>
</evidence>
<comment type="similarity">
    <text evidence="3">Belongs to the ELP3 family.</text>
</comment>
<dbReference type="UniPathway" id="UPA00988"/>
<dbReference type="SMART" id="SM00729">
    <property type="entry name" value="Elp3"/>
    <property type="match status" value="2"/>
</dbReference>
<dbReference type="NCBIfam" id="TIGR00539">
    <property type="entry name" value="hemN_rel"/>
    <property type="match status" value="1"/>
</dbReference>
<evidence type="ECO:0000256" key="20">
    <source>
        <dbReference type="ARBA" id="ARBA00045130"/>
    </source>
</evidence>
<dbReference type="SFLD" id="SFLDF00344">
    <property type="entry name" value="ELP3-like"/>
    <property type="match status" value="1"/>
</dbReference>
<keyword evidence="12" id="KW-0479">Metal-binding</keyword>
<evidence type="ECO:0000256" key="11">
    <source>
        <dbReference type="ARBA" id="ARBA00022694"/>
    </source>
</evidence>
<comment type="cofactor">
    <cofactor evidence="1">
        <name>[4Fe-4S] cluster</name>
        <dbReference type="ChEBI" id="CHEBI:49883"/>
    </cofactor>
</comment>
<dbReference type="GO" id="GO:0005737">
    <property type="term" value="C:cytoplasm"/>
    <property type="evidence" value="ECO:0007669"/>
    <property type="project" value="InterPro"/>
</dbReference>
<evidence type="ECO:0000313" key="26">
    <source>
        <dbReference type="EMBL" id="EXB90578.1"/>
    </source>
</evidence>
<organism evidence="26 27">
    <name type="scientific">Morus notabilis</name>
    <dbReference type="NCBI Taxonomy" id="981085"/>
    <lineage>
        <taxon>Eukaryota</taxon>
        <taxon>Viridiplantae</taxon>
        <taxon>Streptophyta</taxon>
        <taxon>Embryophyta</taxon>
        <taxon>Tracheophyta</taxon>
        <taxon>Spermatophyta</taxon>
        <taxon>Magnoliopsida</taxon>
        <taxon>eudicotyledons</taxon>
        <taxon>Gunneridae</taxon>
        <taxon>Pentapetalae</taxon>
        <taxon>rosids</taxon>
        <taxon>fabids</taxon>
        <taxon>Rosales</taxon>
        <taxon>Moraceae</taxon>
        <taxon>Moreae</taxon>
        <taxon>Morus</taxon>
    </lineage>
</organism>
<dbReference type="GO" id="GO:0106261">
    <property type="term" value="F:tRNA uridine(34) acetyltransferase activity"/>
    <property type="evidence" value="ECO:0007669"/>
    <property type="project" value="UniProtKB-EC"/>
</dbReference>
<dbReference type="InterPro" id="IPR007197">
    <property type="entry name" value="rSAM"/>
</dbReference>
<dbReference type="InterPro" id="IPR000182">
    <property type="entry name" value="GNAT_dom"/>
</dbReference>
<keyword evidence="9" id="KW-0808">Transferase</keyword>
<dbReference type="InterPro" id="IPR058240">
    <property type="entry name" value="rSAM_sf"/>
</dbReference>
<evidence type="ECO:0000256" key="7">
    <source>
        <dbReference type="ARBA" id="ARBA00022485"/>
    </source>
</evidence>
<keyword evidence="14" id="KW-0408">Iron</keyword>
<keyword evidence="8" id="KW-0820">tRNA-binding</keyword>
<gene>
    <name evidence="26" type="ORF">L484_008175</name>
</gene>
<dbReference type="SFLD" id="SFLDF00562">
    <property type="entry name" value="HemN-like__clustered_with_heat"/>
    <property type="match status" value="1"/>
</dbReference>
<keyword evidence="7" id="KW-0004">4Fe-4S</keyword>
<protein>
    <recommendedName>
        <fullName evidence="6">Elongator complex protein 3</fullName>
        <ecNumber evidence="19">2.3.1.311</ecNumber>
    </recommendedName>
    <alternativeName>
        <fullName evidence="22">Elongator component 3</fullName>
    </alternativeName>
    <alternativeName>
        <fullName evidence="18">Putative heme chaperone</fullName>
    </alternativeName>
    <alternativeName>
        <fullName evidence="5">Radical S-adenosyl methionine domain-containing protein 1, mitochondrial</fullName>
    </alternativeName>
    <alternativeName>
        <fullName evidence="17">tRNA uridine(34) acetyltransferase</fullName>
    </alternativeName>
</protein>
<dbReference type="EMBL" id="KE345039">
    <property type="protein sequence ID" value="EXB90578.1"/>
    <property type="molecule type" value="Genomic_DNA"/>
</dbReference>
<evidence type="ECO:0000256" key="23">
    <source>
        <dbReference type="SAM" id="MobiDB-lite"/>
    </source>
</evidence>
<keyword evidence="15" id="KW-0411">Iron-sulfur</keyword>
<dbReference type="SFLD" id="SFLDG01086">
    <property type="entry name" value="elongater_protein-like"/>
    <property type="match status" value="1"/>
</dbReference>
<comment type="pathway">
    <text evidence="2">tRNA modification; 5-methoxycarbonylmethyl-2-thiouridine-tRNA biosynthesis.</text>
</comment>
<dbReference type="PANTHER" id="PTHR11135">
    <property type="entry name" value="HISTONE ACETYLTRANSFERASE-RELATED"/>
    <property type="match status" value="1"/>
</dbReference>
<evidence type="ECO:0000256" key="8">
    <source>
        <dbReference type="ARBA" id="ARBA00022555"/>
    </source>
</evidence>
<dbReference type="InterPro" id="IPR056591">
    <property type="entry name" value="ELP3-like_N"/>
</dbReference>
<comment type="catalytic activity">
    <reaction evidence="21">
        <text>uridine(34) in tRNA + acetyl-CoA + S-adenosyl-L-methionine + H2O = 5-(carboxymethyl)uridine(34) in tRNA + 5'-deoxyadenosine + L-methionine + CoA + 2 H(+)</text>
        <dbReference type="Rhea" id="RHEA:61020"/>
        <dbReference type="Rhea" id="RHEA-COMP:10407"/>
        <dbReference type="Rhea" id="RHEA-COMP:11727"/>
        <dbReference type="ChEBI" id="CHEBI:15377"/>
        <dbReference type="ChEBI" id="CHEBI:15378"/>
        <dbReference type="ChEBI" id="CHEBI:17319"/>
        <dbReference type="ChEBI" id="CHEBI:57287"/>
        <dbReference type="ChEBI" id="CHEBI:57288"/>
        <dbReference type="ChEBI" id="CHEBI:57844"/>
        <dbReference type="ChEBI" id="CHEBI:59789"/>
        <dbReference type="ChEBI" id="CHEBI:65315"/>
        <dbReference type="ChEBI" id="CHEBI:74882"/>
        <dbReference type="EC" id="2.3.1.311"/>
    </reaction>
    <physiologicalReaction direction="left-to-right" evidence="21">
        <dbReference type="Rhea" id="RHEA:61021"/>
    </physiologicalReaction>
</comment>
<dbReference type="GO" id="GO:0000049">
    <property type="term" value="F:tRNA binding"/>
    <property type="evidence" value="ECO:0007669"/>
    <property type="project" value="UniProtKB-KW"/>
</dbReference>
<dbReference type="Pfam" id="PF16199">
    <property type="entry name" value="Radical_SAM_C"/>
    <property type="match status" value="1"/>
</dbReference>
<dbReference type="PROSITE" id="PS51186">
    <property type="entry name" value="GNAT"/>
    <property type="match status" value="1"/>
</dbReference>
<dbReference type="GO" id="GO:0033588">
    <property type="term" value="C:elongator holoenzyme complex"/>
    <property type="evidence" value="ECO:0007669"/>
    <property type="project" value="TreeGrafter"/>
</dbReference>
<feature type="domain" description="Radical SAM core" evidence="25">
    <location>
        <begin position="631"/>
        <end position="873"/>
    </location>
</feature>
<evidence type="ECO:0000256" key="16">
    <source>
        <dbReference type="ARBA" id="ARBA00023315"/>
    </source>
</evidence>
<dbReference type="InterPro" id="IPR034687">
    <property type="entry name" value="ELP3-like"/>
</dbReference>
<dbReference type="SUPFAM" id="SSF102114">
    <property type="entry name" value="Radical SAM enzymes"/>
    <property type="match status" value="2"/>
</dbReference>
<dbReference type="eggNOG" id="KOG2535">
    <property type="taxonomic scope" value="Eukaryota"/>
</dbReference>
<keyword evidence="27" id="KW-1185">Reference proteome</keyword>
<dbReference type="PROSITE" id="PS51918">
    <property type="entry name" value="RADICAL_SAM"/>
    <property type="match status" value="2"/>
</dbReference>
<dbReference type="SUPFAM" id="SSF55729">
    <property type="entry name" value="Acyl-CoA N-acyltransferases (Nat)"/>
    <property type="match status" value="1"/>
</dbReference>
<evidence type="ECO:0000256" key="15">
    <source>
        <dbReference type="ARBA" id="ARBA00023014"/>
    </source>
</evidence>
<dbReference type="InterPro" id="IPR016181">
    <property type="entry name" value="Acyl_CoA_acyltransferase"/>
</dbReference>
<dbReference type="Gene3D" id="3.30.750.200">
    <property type="match status" value="1"/>
</dbReference>
<dbReference type="FunFam" id="3.40.630.30:FF:000003">
    <property type="entry name" value="Elongator complex protein 3"/>
    <property type="match status" value="1"/>
</dbReference>
<dbReference type="Gene3D" id="3.40.630.30">
    <property type="match status" value="1"/>
</dbReference>
<name>W9RGR0_9ROSA</name>
<evidence type="ECO:0000256" key="2">
    <source>
        <dbReference type="ARBA" id="ARBA00005043"/>
    </source>
</evidence>
<evidence type="ECO:0000256" key="14">
    <source>
        <dbReference type="ARBA" id="ARBA00023004"/>
    </source>
</evidence>
<dbReference type="Proteomes" id="UP000030645">
    <property type="component" value="Unassembled WGS sequence"/>
</dbReference>
<evidence type="ECO:0000256" key="21">
    <source>
        <dbReference type="ARBA" id="ARBA00047372"/>
    </source>
</evidence>
<evidence type="ECO:0000256" key="5">
    <source>
        <dbReference type="ARBA" id="ARBA00014678"/>
    </source>
</evidence>
<feature type="domain" description="N-acetyltransferase" evidence="24">
    <location>
        <begin position="413"/>
        <end position="577"/>
    </location>
</feature>
<dbReference type="GO" id="GO:0002926">
    <property type="term" value="P:tRNA wobble base 5-methoxycarbonylmethyl-2-thiouridinylation"/>
    <property type="evidence" value="ECO:0007669"/>
    <property type="project" value="TreeGrafter"/>
</dbReference>
<dbReference type="SFLD" id="SFLDG01065">
    <property type="entry name" value="anaerobic_coproporphyrinogen-I"/>
    <property type="match status" value="1"/>
</dbReference>
<keyword evidence="11" id="KW-0819">tRNA processing</keyword>
<comment type="similarity">
    <text evidence="4">Belongs to the anaerobic coproporphyrinogen-III oxidase family. HemW subfamily.</text>
</comment>
<evidence type="ECO:0000256" key="12">
    <source>
        <dbReference type="ARBA" id="ARBA00022723"/>
    </source>
</evidence>
<evidence type="ECO:0000256" key="19">
    <source>
        <dbReference type="ARBA" id="ARBA00044771"/>
    </source>
</evidence>
<dbReference type="NCBIfam" id="TIGR01211">
    <property type="entry name" value="ELP3"/>
    <property type="match status" value="1"/>
</dbReference>
<dbReference type="InterPro" id="IPR032432">
    <property type="entry name" value="Radical_SAM_C"/>
</dbReference>
<dbReference type="InterPro" id="IPR039661">
    <property type="entry name" value="ELP3"/>
</dbReference>
<comment type="function">
    <text evidence="20">May be a heme chaperone, appears to bind heme. Homologous bacterial proteins do not have oxygen-independent coproporphyrinogen-III oxidase activity. Binds 1 [4Fe-4S] cluster. The cluster is coordinated with 3 cysteines and an exchangeable S-adenosyl-L-methionine.</text>
</comment>
<evidence type="ECO:0000259" key="24">
    <source>
        <dbReference type="PROSITE" id="PS51186"/>
    </source>
</evidence>
<evidence type="ECO:0000256" key="6">
    <source>
        <dbReference type="ARBA" id="ARBA00020266"/>
    </source>
</evidence>
<evidence type="ECO:0000256" key="4">
    <source>
        <dbReference type="ARBA" id="ARBA00006100"/>
    </source>
</evidence>
<dbReference type="GO" id="GO:0046872">
    <property type="term" value="F:metal ion binding"/>
    <property type="evidence" value="ECO:0007669"/>
    <property type="project" value="UniProtKB-KW"/>
</dbReference>
<keyword evidence="13" id="KW-0694">RNA-binding</keyword>
<evidence type="ECO:0000256" key="3">
    <source>
        <dbReference type="ARBA" id="ARBA00005494"/>
    </source>
</evidence>
<evidence type="ECO:0000256" key="13">
    <source>
        <dbReference type="ARBA" id="ARBA00022884"/>
    </source>
</evidence>
<keyword evidence="16" id="KW-0012">Acyltransferase</keyword>
<dbReference type="GO" id="GO:0004109">
    <property type="term" value="F:coproporphyrinogen oxidase activity"/>
    <property type="evidence" value="ECO:0007669"/>
    <property type="project" value="InterPro"/>
</dbReference>
<evidence type="ECO:0000256" key="10">
    <source>
        <dbReference type="ARBA" id="ARBA00022691"/>
    </source>
</evidence>